<evidence type="ECO:0000313" key="11">
    <source>
        <dbReference type="EMBL" id="CAK9327104.1"/>
    </source>
</evidence>
<feature type="transmembrane region" description="Helical" evidence="10">
    <location>
        <begin position="311"/>
        <end position="329"/>
    </location>
</feature>
<evidence type="ECO:0000313" key="12">
    <source>
        <dbReference type="Proteomes" id="UP001642487"/>
    </source>
</evidence>
<feature type="transmembrane region" description="Helical" evidence="10">
    <location>
        <begin position="406"/>
        <end position="434"/>
    </location>
</feature>
<comment type="subcellular location">
    <subcellularLocation>
        <location evidence="1 8">Membrane</location>
        <topology evidence="1 8">Multi-pass membrane protein</topology>
    </subcellularLocation>
</comment>
<comment type="domain">
    <text evidence="8">The C-terminus contains a calmodulin-binding domain, which binds calmodulin in a calcium-dependent fashion.</text>
</comment>
<evidence type="ECO:0000256" key="3">
    <source>
        <dbReference type="ARBA" id="ARBA00022692"/>
    </source>
</evidence>
<feature type="region of interest" description="Disordered" evidence="9">
    <location>
        <begin position="468"/>
        <end position="515"/>
    </location>
</feature>
<dbReference type="InterPro" id="IPR004326">
    <property type="entry name" value="Mlo"/>
</dbReference>
<protein>
    <recommendedName>
        <fullName evidence="8">MLO-like protein</fullName>
    </recommendedName>
</protein>
<gene>
    <name evidence="8" type="primary">MLO</name>
    <name evidence="11" type="ORF">CITCOLO1_LOCUS19472</name>
</gene>
<keyword evidence="12" id="KW-1185">Reference proteome</keyword>
<accession>A0ABP0Z2V4</accession>
<reference evidence="11 12" key="1">
    <citation type="submission" date="2024-03" db="EMBL/GenBank/DDBJ databases">
        <authorList>
            <person name="Gkanogiannis A."/>
            <person name="Becerra Lopez-Lavalle L."/>
        </authorList>
    </citation>
    <scope>NUCLEOTIDE SEQUENCE [LARGE SCALE GENOMIC DNA]</scope>
</reference>
<dbReference type="PANTHER" id="PTHR31942">
    <property type="entry name" value="MLO-LIKE PROTEIN 1"/>
    <property type="match status" value="1"/>
</dbReference>
<organism evidence="11 12">
    <name type="scientific">Citrullus colocynthis</name>
    <name type="common">colocynth</name>
    <dbReference type="NCBI Taxonomy" id="252529"/>
    <lineage>
        <taxon>Eukaryota</taxon>
        <taxon>Viridiplantae</taxon>
        <taxon>Streptophyta</taxon>
        <taxon>Embryophyta</taxon>
        <taxon>Tracheophyta</taxon>
        <taxon>Spermatophyta</taxon>
        <taxon>Magnoliopsida</taxon>
        <taxon>eudicotyledons</taxon>
        <taxon>Gunneridae</taxon>
        <taxon>Pentapetalae</taxon>
        <taxon>rosids</taxon>
        <taxon>fabids</taxon>
        <taxon>Cucurbitales</taxon>
        <taxon>Cucurbitaceae</taxon>
        <taxon>Benincaseae</taxon>
        <taxon>Citrullus</taxon>
    </lineage>
</organism>
<feature type="compositionally biased region" description="Polar residues" evidence="9">
    <location>
        <begin position="475"/>
        <end position="507"/>
    </location>
</feature>
<evidence type="ECO:0000256" key="7">
    <source>
        <dbReference type="ARBA" id="ARBA00023265"/>
    </source>
</evidence>
<feature type="transmembrane region" description="Helical" evidence="10">
    <location>
        <begin position="17"/>
        <end position="40"/>
    </location>
</feature>
<evidence type="ECO:0000256" key="10">
    <source>
        <dbReference type="SAM" id="Phobius"/>
    </source>
</evidence>
<evidence type="ECO:0000256" key="1">
    <source>
        <dbReference type="ARBA" id="ARBA00004141"/>
    </source>
</evidence>
<keyword evidence="8" id="KW-0112">Calmodulin-binding</keyword>
<dbReference type="PANTHER" id="PTHR31942:SF89">
    <property type="entry name" value="MLO-LIKE PROTEIN 3"/>
    <property type="match status" value="1"/>
</dbReference>
<keyword evidence="6 8" id="KW-0472">Membrane</keyword>
<feature type="transmembrane region" description="Helical" evidence="10">
    <location>
        <begin position="286"/>
        <end position="305"/>
    </location>
</feature>
<dbReference type="Pfam" id="PF03094">
    <property type="entry name" value="Mlo"/>
    <property type="match status" value="1"/>
</dbReference>
<evidence type="ECO:0000256" key="9">
    <source>
        <dbReference type="SAM" id="MobiDB-lite"/>
    </source>
</evidence>
<name>A0ABP0Z2V4_9ROSI</name>
<keyword evidence="4 8" id="KW-0611">Plant defense</keyword>
<comment type="function">
    <text evidence="8">May be involved in modulation of pathogen defense and leaf cell death.</text>
</comment>
<feature type="transmembrane region" description="Helical" evidence="10">
    <location>
        <begin position="370"/>
        <end position="394"/>
    </location>
</feature>
<evidence type="ECO:0000256" key="2">
    <source>
        <dbReference type="ARBA" id="ARBA00006574"/>
    </source>
</evidence>
<comment type="similarity">
    <text evidence="2 8">Belongs to the MLO family.</text>
</comment>
<dbReference type="EMBL" id="OZ021742">
    <property type="protein sequence ID" value="CAK9327104.1"/>
    <property type="molecule type" value="Genomic_DNA"/>
</dbReference>
<feature type="transmembrane region" description="Helical" evidence="10">
    <location>
        <begin position="166"/>
        <end position="185"/>
    </location>
</feature>
<evidence type="ECO:0000256" key="4">
    <source>
        <dbReference type="ARBA" id="ARBA00022821"/>
    </source>
</evidence>
<sequence>MAAAAVDPSSLQFTSTWAVAAVCFIFISLSLFLEHLIHLLSNWLKRKRKAALFEAVEKLKSVLMLLGFMSLTLTVTQQPVSKICIPNSVAYTMLPCQRELQITANKNLEMEKLRSNQSFSWLPEKIESSSSSDSSSSSSSSSSDYCTAKGKASLMSQSGMNQLNNFIFVLAMMQILYSVLTMALGRAKMRRWKAWEEETNTLDYQVANDPNRFRLTRQTTFGRRHISSCATPPLLLWTKCFFRQFFRSVAKVDYLTLRHGFISTHVPGNTSFNFRKYIERSLHDDFKVVVGISPFMWLIVVIFILVDVHGWNAYLWVSFLPLIIVLALGTKLEVIVARLALELQDKTAVVKGAPMVEPSDDLFWFNHPKFVLTLLHFTLFMNAFEFSFFIWVTLQYGIKSCYHDKVVVIVIRVVLAVTVQVLCSYITLPLYALVTQMGSQFKAAALEEHTAKAIKKWHKDVKQKRKKHHHHLDLDSSQQQEGSTHSISERPSQVFESSSRTLSSEEMNSSHHRAPTFSELNNLSIIECDEIVEEPTEAVVTKNESAISSKVMEIKIGEISEIHEENITLTPQNDGFCRF</sequence>
<keyword evidence="7 8" id="KW-0568">Pathogenesis-related protein</keyword>
<keyword evidence="5 8" id="KW-1133">Transmembrane helix</keyword>
<evidence type="ECO:0000256" key="8">
    <source>
        <dbReference type="RuleBase" id="RU280816"/>
    </source>
</evidence>
<evidence type="ECO:0000256" key="5">
    <source>
        <dbReference type="ARBA" id="ARBA00022989"/>
    </source>
</evidence>
<proteinExistence type="inferred from homology"/>
<dbReference type="Proteomes" id="UP001642487">
    <property type="component" value="Chromosome 8"/>
</dbReference>
<keyword evidence="3 8" id="KW-0812">Transmembrane</keyword>
<evidence type="ECO:0000256" key="6">
    <source>
        <dbReference type="ARBA" id="ARBA00023136"/>
    </source>
</evidence>